<evidence type="ECO:0000313" key="2">
    <source>
        <dbReference type="Proteomes" id="UP000198211"/>
    </source>
</evidence>
<organism evidence="1 2">
    <name type="scientific">Phytophthora megakarya</name>
    <dbReference type="NCBI Taxonomy" id="4795"/>
    <lineage>
        <taxon>Eukaryota</taxon>
        <taxon>Sar</taxon>
        <taxon>Stramenopiles</taxon>
        <taxon>Oomycota</taxon>
        <taxon>Peronosporomycetes</taxon>
        <taxon>Peronosporales</taxon>
        <taxon>Peronosporaceae</taxon>
        <taxon>Phytophthora</taxon>
    </lineage>
</organism>
<dbReference type="Gene3D" id="3.40.50.1820">
    <property type="entry name" value="alpha/beta hydrolase"/>
    <property type="match status" value="1"/>
</dbReference>
<reference evidence="2" key="1">
    <citation type="submission" date="2017-03" db="EMBL/GenBank/DDBJ databases">
        <title>Phytopthora megakarya and P. palmivora, two closely related causual agents of cacao black pod achieved similar genome size and gene model numbers by different mechanisms.</title>
        <authorList>
            <person name="Ali S."/>
            <person name="Shao J."/>
            <person name="Larry D.J."/>
            <person name="Kronmiller B."/>
            <person name="Shen D."/>
            <person name="Strem M.D."/>
            <person name="Melnick R.L."/>
            <person name="Guiltinan M.J."/>
            <person name="Tyler B.M."/>
            <person name="Meinhardt L.W."/>
            <person name="Bailey B.A."/>
        </authorList>
    </citation>
    <scope>NUCLEOTIDE SEQUENCE [LARGE SCALE GENOMIC DNA]</scope>
    <source>
        <strain evidence="2">zdho120</strain>
    </source>
</reference>
<dbReference type="Proteomes" id="UP000198211">
    <property type="component" value="Unassembled WGS sequence"/>
</dbReference>
<comment type="caution">
    <text evidence="1">The sequence shown here is derived from an EMBL/GenBank/DDBJ whole genome shotgun (WGS) entry which is preliminary data.</text>
</comment>
<name>A0A225V2Y5_9STRA</name>
<sequence length="478" mass="53114">MKIHSLSEFSMLADPVASIDGTQVFYNVFATFTEDEIVYNYTFVDNAAYYSTQKLNNASSLPTVRCLKPEMDQLPPINTIVAGVNEATPISNIPSGVECASGNIFKMSVNDIDYALCTTGSRFKMYGSDIDFSVEYIDTFVNISTPLAKYENLSNCTTWISPIEVTSTGKSLLTGKFNAARRLEAEIEFIWEEDAPKCSCKSTPRPCIFIHGMGVPYELPDNQDSLQYWGDLSGHTPCCTTVKYAVLDTINNTWTNATQQQKVCDRALAVSKTSKKSTITDTIVVTHSMGNLMLAGAIANGRCKLDSSSTWVGLAAPMKGSKASDFIQESCAGETNFLLQKVVRDNNRCPPTTALKSMSYQGESHSTPELDAAYTAAQNVYRDQVFALMCSSSFFGLRSDNQTSLWALGIFAHHHSWKNDGMVEFQSCAVGFPESKFGKTWRDRFYKTKLNHYDMQFKYGDGLFSKAKMPVKWFECLL</sequence>
<protein>
    <submittedName>
        <fullName evidence="1">Uncharacterized protein</fullName>
    </submittedName>
</protein>
<dbReference type="PANTHER" id="PTHR22538:SF1">
    <property type="entry name" value="VWFD DOMAIN-CONTAINING PROTEIN"/>
    <property type="match status" value="1"/>
</dbReference>
<dbReference type="SUPFAM" id="SSF53474">
    <property type="entry name" value="alpha/beta-Hydrolases"/>
    <property type="match status" value="1"/>
</dbReference>
<accession>A0A225V2Y5</accession>
<dbReference type="EMBL" id="NBNE01008441">
    <property type="protein sequence ID" value="OWY99473.1"/>
    <property type="molecule type" value="Genomic_DNA"/>
</dbReference>
<dbReference type="PANTHER" id="PTHR22538">
    <property type="entry name" value="CILIA- AND FLAGELLA-ASSOCIATED PROTEIN 74"/>
    <property type="match status" value="1"/>
</dbReference>
<dbReference type="AlphaFoldDB" id="A0A225V2Y5"/>
<evidence type="ECO:0000313" key="1">
    <source>
        <dbReference type="EMBL" id="OWY99473.1"/>
    </source>
</evidence>
<proteinExistence type="predicted"/>
<dbReference type="OrthoDB" id="95392at2759"/>
<keyword evidence="2" id="KW-1185">Reference proteome</keyword>
<gene>
    <name evidence="1" type="ORF">PHMEG_00029516</name>
</gene>
<dbReference type="InterPro" id="IPR029058">
    <property type="entry name" value="AB_hydrolase_fold"/>
</dbReference>